<feature type="region of interest" description="Disordered" evidence="1">
    <location>
        <begin position="163"/>
        <end position="234"/>
    </location>
</feature>
<feature type="compositionally biased region" description="Low complexity" evidence="1">
    <location>
        <begin position="69"/>
        <end position="79"/>
    </location>
</feature>
<protein>
    <submittedName>
        <fullName evidence="2">Uncharacterized protein</fullName>
    </submittedName>
</protein>
<evidence type="ECO:0000313" key="3">
    <source>
        <dbReference type="Proteomes" id="UP000585474"/>
    </source>
</evidence>
<gene>
    <name evidence="2" type="ORF">Acr_28g0009870</name>
</gene>
<keyword evidence="3" id="KW-1185">Reference proteome</keyword>
<evidence type="ECO:0000313" key="2">
    <source>
        <dbReference type="EMBL" id="GFZ20282.1"/>
    </source>
</evidence>
<evidence type="ECO:0000256" key="1">
    <source>
        <dbReference type="SAM" id="MobiDB-lite"/>
    </source>
</evidence>
<comment type="caution">
    <text evidence="2">The sequence shown here is derived from an EMBL/GenBank/DDBJ whole genome shotgun (WGS) entry which is preliminary data.</text>
</comment>
<organism evidence="2 3">
    <name type="scientific">Actinidia rufa</name>
    <dbReference type="NCBI Taxonomy" id="165716"/>
    <lineage>
        <taxon>Eukaryota</taxon>
        <taxon>Viridiplantae</taxon>
        <taxon>Streptophyta</taxon>
        <taxon>Embryophyta</taxon>
        <taxon>Tracheophyta</taxon>
        <taxon>Spermatophyta</taxon>
        <taxon>Magnoliopsida</taxon>
        <taxon>eudicotyledons</taxon>
        <taxon>Gunneridae</taxon>
        <taxon>Pentapetalae</taxon>
        <taxon>asterids</taxon>
        <taxon>Ericales</taxon>
        <taxon>Actinidiaceae</taxon>
        <taxon>Actinidia</taxon>
    </lineage>
</organism>
<name>A0A7J0HB04_9ERIC</name>
<accession>A0A7J0HB04</accession>
<reference evidence="2 3" key="1">
    <citation type="submission" date="2019-07" db="EMBL/GenBank/DDBJ databases">
        <title>De Novo Assembly of kiwifruit Actinidia rufa.</title>
        <authorList>
            <person name="Sugita-Konishi S."/>
            <person name="Sato K."/>
            <person name="Mori E."/>
            <person name="Abe Y."/>
            <person name="Kisaki G."/>
            <person name="Hamano K."/>
            <person name="Suezawa K."/>
            <person name="Otani M."/>
            <person name="Fukuda T."/>
            <person name="Manabe T."/>
            <person name="Gomi K."/>
            <person name="Tabuchi M."/>
            <person name="Akimitsu K."/>
            <person name="Kataoka I."/>
        </authorList>
    </citation>
    <scope>NUCLEOTIDE SEQUENCE [LARGE SCALE GENOMIC DNA]</scope>
    <source>
        <strain evidence="3">cv. Fuchu</strain>
    </source>
</reference>
<dbReference type="Proteomes" id="UP000585474">
    <property type="component" value="Unassembled WGS sequence"/>
</dbReference>
<dbReference type="AlphaFoldDB" id="A0A7J0HB04"/>
<dbReference type="EMBL" id="BJWL01000028">
    <property type="protein sequence ID" value="GFZ20282.1"/>
    <property type="molecule type" value="Genomic_DNA"/>
</dbReference>
<proteinExistence type="predicted"/>
<feature type="compositionally biased region" description="Low complexity" evidence="1">
    <location>
        <begin position="177"/>
        <end position="224"/>
    </location>
</feature>
<sequence>MAFKLHPSTDMGRTWVPRPWSRGDEMTVVALVFSTSSSSSTQVNQWQLVLPTSNVLKIGTRVEPEKAPGHGSPGQPSGSTVIEPLSNLPTSKPRTQITPLSLSISDSVVCILLTPLSLAIHGALTVSRLSLSLSRCSLIGLIRQPSPSATTTGTESTITITESANAANPPPSPTTPPLSHSSSPESTTVGTETTTSGTESTTESPLSHSSSSSSSALVTRAGSSKPVPGRRFRG</sequence>
<feature type="region of interest" description="Disordered" evidence="1">
    <location>
        <begin position="63"/>
        <end position="92"/>
    </location>
</feature>